<dbReference type="InterPro" id="IPR015943">
    <property type="entry name" value="WD40/YVTN_repeat-like_dom_sf"/>
</dbReference>
<keyword evidence="2" id="KW-0313">Glucose metabolism</keyword>
<dbReference type="PANTHER" id="PTHR30344:SF1">
    <property type="entry name" value="6-PHOSPHOGLUCONOLACTONASE"/>
    <property type="match status" value="1"/>
</dbReference>
<dbReference type="GO" id="GO:0017057">
    <property type="term" value="F:6-phosphogluconolactonase activity"/>
    <property type="evidence" value="ECO:0007669"/>
    <property type="project" value="TreeGrafter"/>
</dbReference>
<dbReference type="Gene3D" id="2.130.10.10">
    <property type="entry name" value="YVTN repeat-like/Quinoprotein amine dehydrogenase"/>
    <property type="match status" value="1"/>
</dbReference>
<dbReference type="KEGG" id="fbe:FF125_18885"/>
<keyword evidence="2" id="KW-0119">Carbohydrate metabolism</keyword>
<accession>A0A5B7TVW9</accession>
<dbReference type="GO" id="GO:0005829">
    <property type="term" value="C:cytosol"/>
    <property type="evidence" value="ECO:0007669"/>
    <property type="project" value="TreeGrafter"/>
</dbReference>
<reference evidence="3 4" key="1">
    <citation type="submission" date="2019-05" db="EMBL/GenBank/DDBJ databases">
        <title>Algicella ahnfeltiae gen. nov., sp. nov., a novel marine bacterium of the family Flavobacteriaceae isolated from a red alga.</title>
        <authorList>
            <person name="Nedashkovskaya O.I."/>
            <person name="Kukhlevskiy A.D."/>
            <person name="Kim S.-G."/>
            <person name="Zhukova N.V."/>
            <person name="Mikhailov V.V."/>
        </authorList>
    </citation>
    <scope>NUCLEOTIDE SEQUENCE [LARGE SCALE GENOMIC DNA]</scope>
    <source>
        <strain evidence="3 4">10Alg115</strain>
    </source>
</reference>
<dbReference type="EMBL" id="CP040749">
    <property type="protein sequence ID" value="QCX40408.1"/>
    <property type="molecule type" value="Genomic_DNA"/>
</dbReference>
<dbReference type="OrthoDB" id="9790815at2"/>
<dbReference type="InterPro" id="IPR019405">
    <property type="entry name" value="Lactonase_7-beta_prop"/>
</dbReference>
<dbReference type="InterPro" id="IPR011048">
    <property type="entry name" value="Haem_d1_sf"/>
</dbReference>
<evidence type="ECO:0000313" key="4">
    <source>
        <dbReference type="Proteomes" id="UP000306229"/>
    </source>
</evidence>
<dbReference type="SUPFAM" id="SSF51004">
    <property type="entry name" value="C-terminal (heme d1) domain of cytochrome cd1-nitrite reductase"/>
    <property type="match status" value="1"/>
</dbReference>
<comment type="similarity">
    <text evidence="1">Belongs to the cycloisomerase 2 family.</text>
</comment>
<organism evidence="3 4">
    <name type="scientific">Aureibaculum algae</name>
    <dbReference type="NCBI Taxonomy" id="2584122"/>
    <lineage>
        <taxon>Bacteria</taxon>
        <taxon>Pseudomonadati</taxon>
        <taxon>Bacteroidota</taxon>
        <taxon>Flavobacteriia</taxon>
        <taxon>Flavobacteriales</taxon>
        <taxon>Flavobacteriaceae</taxon>
        <taxon>Aureibaculum</taxon>
    </lineage>
</organism>
<gene>
    <name evidence="3" type="ORF">FF125_18885</name>
</gene>
<evidence type="ECO:0000313" key="3">
    <source>
        <dbReference type="EMBL" id="QCX40408.1"/>
    </source>
</evidence>
<dbReference type="AlphaFoldDB" id="A0A5B7TVW9"/>
<name>A0A5B7TVW9_9FLAO</name>
<dbReference type="GO" id="GO:0006006">
    <property type="term" value="P:glucose metabolic process"/>
    <property type="evidence" value="ECO:0007669"/>
    <property type="project" value="UniProtKB-KW"/>
</dbReference>
<protein>
    <submittedName>
        <fullName evidence="3">Lactonase family protein</fullName>
    </submittedName>
</protein>
<dbReference type="InterPro" id="IPR050282">
    <property type="entry name" value="Cycloisomerase_2"/>
</dbReference>
<keyword evidence="4" id="KW-1185">Reference proteome</keyword>
<evidence type="ECO:0000256" key="2">
    <source>
        <dbReference type="ARBA" id="ARBA00022526"/>
    </source>
</evidence>
<evidence type="ECO:0000256" key="1">
    <source>
        <dbReference type="ARBA" id="ARBA00005564"/>
    </source>
</evidence>
<dbReference type="Proteomes" id="UP000306229">
    <property type="component" value="Chromosome"/>
</dbReference>
<sequence>MIISTFFIGSYTQMLTPEINGFGDGISTIQLNNITGELSVLHTMKTINPSYLVISEDGKFLYCNTEVGLDKMPKVQAYQINDDFSLEFLNEQLISGGYPCHIEKLDNNIFVACYETGNILQFPLDSIGKLLKCTNNYQHTGVSINKERQESAHAHQVAIHPNKKEVYVCDLGIDSIKAYHFNGTKLIAEPNYDTKVSMGGGPRHMVFNKNGTLAYVLNELSGEVSVLKFIENKFQQISTYSSIPPNFKGIPSASAIRIHPNQTFLYTANRTIDAITVFKINNEKLEVVEYKYTEGSELREFNISPNGKWLIACHQNSHATVVYKVQNDGKLIERNRTKAIKTPVCVVF</sequence>
<dbReference type="RefSeq" id="WP_138951402.1">
    <property type="nucleotide sequence ID" value="NZ_CP040749.1"/>
</dbReference>
<proteinExistence type="inferred from homology"/>
<dbReference type="PANTHER" id="PTHR30344">
    <property type="entry name" value="6-PHOSPHOGLUCONOLACTONASE-RELATED"/>
    <property type="match status" value="1"/>
</dbReference>
<dbReference type="Pfam" id="PF10282">
    <property type="entry name" value="Lactonase"/>
    <property type="match status" value="1"/>
</dbReference>